<comment type="subcellular location">
    <subcellularLocation>
        <location evidence="1">Membrane</location>
        <topology evidence="1">Multi-pass membrane protein</topology>
    </subcellularLocation>
</comment>
<evidence type="ECO:0000256" key="6">
    <source>
        <dbReference type="ARBA" id="ARBA00022989"/>
    </source>
</evidence>
<keyword evidence="7" id="KW-0406">Ion transport</keyword>
<keyword evidence="5" id="KW-0630">Potassium</keyword>
<accession>A0AAQ3P7M4</accession>
<sequence length="824" mass="91014">MPITMKRKLATKSLAFDVNETEPIICYAATMISSEGLWHKENPLYYSLPLFLLQLLLILVITRLFVYILKPIRQPRVISELMGGIILGPSVLGKINTFKHAVFPQRGEILLETMANVGIVYFMFLVGVGMDAASLRRIGRKAVAIAVLGMVLPFVIGALFALYLIKFDGISEKNTANVLFIGSILSVAAFPVLVRILAELKFINSELGRIALSSALVNDLLSCLLLILSINLAQRNRPSITLLSTFLSSIGFIAFNIFVVRPGVLWMVRKTPEGETFSDFYICIILAGVMLSGLVTDAIGTHAVFGAFVFGLTIPNGPLGLSLVERLEDFITLILLPLFFATNGLKTDLGLLDDLQEWVILITLVILTSIGKIVGTMVAAFYYQISVRDGAVLGLLLNTKGVVEIIVINIGKDKKVLTSESFSTLMLITILMTAIIVPGMSLIYKPIRGVIPYKRRTIQMSQKESEFRVLVCIHTPRNVPTMVNLLDATNPSKRSPICIYLLHLTELSGQASALFLVQHHTAKDPDQPAYNKTEAQSEHIINAFRNYERHACHVSMQPSIVISPYSTMHEDVCNMAQEKRVAFIIVPFHKHQAVDGEMEPTNMSHRTVNLNILSQAPCSVGILVDRGFSTCSHLAPDQNSRNVAVLFFGGPDDREALSYAWKMSENPGINLTVMRFVHGEEVMHQHSDLSPDESTVLTVKTDKDTQKKLDERLIMWFRTSCEDDGSVVYVEKMVNNGEQTVAAIRSMDDIHDLFIIGRSEGMKSPLIAGLTDWSECPELGAIGDLLASSDFAATASVLIVQQYLGQGTEDVLETNEEEEQTLPP</sequence>
<evidence type="ECO:0000256" key="9">
    <source>
        <dbReference type="ARBA" id="ARBA00038341"/>
    </source>
</evidence>
<dbReference type="InterPro" id="IPR006153">
    <property type="entry name" value="Cation/H_exchanger_TM"/>
</dbReference>
<feature type="transmembrane region" description="Helical" evidence="10">
    <location>
        <begin position="177"/>
        <end position="198"/>
    </location>
</feature>
<dbReference type="InterPro" id="IPR038770">
    <property type="entry name" value="Na+/solute_symporter_sf"/>
</dbReference>
<keyword evidence="4 10" id="KW-0812">Transmembrane</keyword>
<dbReference type="AlphaFoldDB" id="A0AAQ3P7M4"/>
<dbReference type="Gene3D" id="3.40.50.12370">
    <property type="match status" value="1"/>
</dbReference>
<organism evidence="14 15">
    <name type="scientific">Vigna mungo</name>
    <name type="common">Black gram</name>
    <name type="synonym">Phaseolus mungo</name>
    <dbReference type="NCBI Taxonomy" id="3915"/>
    <lineage>
        <taxon>Eukaryota</taxon>
        <taxon>Viridiplantae</taxon>
        <taxon>Streptophyta</taxon>
        <taxon>Embryophyta</taxon>
        <taxon>Tracheophyta</taxon>
        <taxon>Spermatophyta</taxon>
        <taxon>Magnoliopsida</taxon>
        <taxon>eudicotyledons</taxon>
        <taxon>Gunneridae</taxon>
        <taxon>Pentapetalae</taxon>
        <taxon>rosids</taxon>
        <taxon>fabids</taxon>
        <taxon>Fabales</taxon>
        <taxon>Fabaceae</taxon>
        <taxon>Papilionoideae</taxon>
        <taxon>50 kb inversion clade</taxon>
        <taxon>NPAAA clade</taxon>
        <taxon>indigoferoid/millettioid clade</taxon>
        <taxon>Phaseoleae</taxon>
        <taxon>Vigna</taxon>
    </lineage>
</organism>
<evidence type="ECO:0008006" key="16">
    <source>
        <dbReference type="Google" id="ProtNLM"/>
    </source>
</evidence>
<feature type="transmembrane region" description="Helical" evidence="10">
    <location>
        <begin position="109"/>
        <end position="130"/>
    </location>
</feature>
<feature type="transmembrane region" description="Helical" evidence="10">
    <location>
        <begin position="280"/>
        <end position="310"/>
    </location>
</feature>
<feature type="transmembrane region" description="Helical" evidence="10">
    <location>
        <begin position="330"/>
        <end position="346"/>
    </location>
</feature>
<feature type="domain" description="Cation/H(+) antiporter C-terminal" evidence="13">
    <location>
        <begin position="642"/>
        <end position="805"/>
    </location>
</feature>
<dbReference type="GO" id="GO:0006813">
    <property type="term" value="P:potassium ion transport"/>
    <property type="evidence" value="ECO:0007669"/>
    <property type="project" value="UniProtKB-KW"/>
</dbReference>
<dbReference type="Proteomes" id="UP001374535">
    <property type="component" value="Chromosome 1"/>
</dbReference>
<evidence type="ECO:0000256" key="1">
    <source>
        <dbReference type="ARBA" id="ARBA00004141"/>
    </source>
</evidence>
<dbReference type="PANTHER" id="PTHR32468:SF26">
    <property type="entry name" value="CATION_H(+) ANTIPORTER 15"/>
    <property type="match status" value="1"/>
</dbReference>
<evidence type="ECO:0000256" key="4">
    <source>
        <dbReference type="ARBA" id="ARBA00022692"/>
    </source>
</evidence>
<proteinExistence type="inferred from homology"/>
<feature type="transmembrane region" description="Helical" evidence="10">
    <location>
        <begin position="210"/>
        <end position="233"/>
    </location>
</feature>
<dbReference type="GO" id="GO:0016020">
    <property type="term" value="C:membrane"/>
    <property type="evidence" value="ECO:0007669"/>
    <property type="project" value="UniProtKB-SubCell"/>
</dbReference>
<dbReference type="InterPro" id="IPR057291">
    <property type="entry name" value="CHX17_2nd"/>
</dbReference>
<evidence type="ECO:0000313" key="15">
    <source>
        <dbReference type="Proteomes" id="UP001374535"/>
    </source>
</evidence>
<dbReference type="Pfam" id="PF00999">
    <property type="entry name" value="Na_H_Exchanger"/>
    <property type="match status" value="1"/>
</dbReference>
<feature type="transmembrane region" description="Helical" evidence="10">
    <location>
        <begin position="44"/>
        <end position="69"/>
    </location>
</feature>
<dbReference type="InterPro" id="IPR050794">
    <property type="entry name" value="CPA2_transporter"/>
</dbReference>
<reference evidence="14 15" key="1">
    <citation type="journal article" date="2023" name="Life. Sci Alliance">
        <title>Evolutionary insights into 3D genome organization and epigenetic landscape of Vigna mungo.</title>
        <authorList>
            <person name="Junaid A."/>
            <person name="Singh B."/>
            <person name="Bhatia S."/>
        </authorList>
    </citation>
    <scope>NUCLEOTIDE SEQUENCE [LARGE SCALE GENOMIC DNA]</scope>
    <source>
        <strain evidence="14">Urdbean</strain>
    </source>
</reference>
<keyword evidence="6 10" id="KW-1133">Transmembrane helix</keyword>
<evidence type="ECO:0000256" key="7">
    <source>
        <dbReference type="ARBA" id="ARBA00023065"/>
    </source>
</evidence>
<evidence type="ECO:0000259" key="13">
    <source>
        <dbReference type="Pfam" id="PF23259"/>
    </source>
</evidence>
<feature type="transmembrane region" description="Helical" evidence="10">
    <location>
        <begin position="391"/>
        <end position="410"/>
    </location>
</feature>
<feature type="domain" description="Cation/H+ exchanger transmembrane" evidence="11">
    <location>
        <begin position="61"/>
        <end position="438"/>
    </location>
</feature>
<dbReference type="InterPro" id="IPR057290">
    <property type="entry name" value="CHX17_C"/>
</dbReference>
<evidence type="ECO:0000313" key="14">
    <source>
        <dbReference type="EMBL" id="WVZ23636.1"/>
    </source>
</evidence>
<dbReference type="Pfam" id="PF23259">
    <property type="entry name" value="CHX17_C"/>
    <property type="match status" value="1"/>
</dbReference>
<dbReference type="GO" id="GO:0015297">
    <property type="term" value="F:antiporter activity"/>
    <property type="evidence" value="ECO:0007669"/>
    <property type="project" value="InterPro"/>
</dbReference>
<evidence type="ECO:0000256" key="5">
    <source>
        <dbReference type="ARBA" id="ARBA00022958"/>
    </source>
</evidence>
<evidence type="ECO:0000256" key="10">
    <source>
        <dbReference type="SAM" id="Phobius"/>
    </source>
</evidence>
<name>A0AAQ3P7M4_VIGMU</name>
<keyword evidence="2" id="KW-0813">Transport</keyword>
<gene>
    <name evidence="14" type="ORF">V8G54_002180</name>
</gene>
<evidence type="ECO:0000259" key="11">
    <source>
        <dbReference type="Pfam" id="PF00999"/>
    </source>
</evidence>
<keyword evidence="8 10" id="KW-0472">Membrane</keyword>
<comment type="similarity">
    <text evidence="9">Belongs to the monovalent cation:proton antiporter 2 (CPA2) transporter (TC 2.A.37) family. CHX (TC 2.A.37.4) subfamily.</text>
</comment>
<feature type="transmembrane region" description="Helical" evidence="10">
    <location>
        <begin position="239"/>
        <end position="259"/>
    </location>
</feature>
<protein>
    <recommendedName>
        <fullName evidence="16">Cation/H(+) antiporter 15</fullName>
    </recommendedName>
</protein>
<feature type="transmembrane region" description="Helical" evidence="10">
    <location>
        <begin position="358"/>
        <end position="385"/>
    </location>
</feature>
<feature type="transmembrane region" description="Helical" evidence="10">
    <location>
        <begin position="142"/>
        <end position="165"/>
    </location>
</feature>
<evidence type="ECO:0000256" key="8">
    <source>
        <dbReference type="ARBA" id="ARBA00023136"/>
    </source>
</evidence>
<dbReference type="GO" id="GO:0012505">
    <property type="term" value="C:endomembrane system"/>
    <property type="evidence" value="ECO:0007669"/>
    <property type="project" value="TreeGrafter"/>
</dbReference>
<dbReference type="GO" id="GO:0006885">
    <property type="term" value="P:regulation of pH"/>
    <property type="evidence" value="ECO:0007669"/>
    <property type="project" value="TreeGrafter"/>
</dbReference>
<evidence type="ECO:0000256" key="3">
    <source>
        <dbReference type="ARBA" id="ARBA00022538"/>
    </source>
</evidence>
<dbReference type="Pfam" id="PF23256">
    <property type="entry name" value="CHX17_2nd"/>
    <property type="match status" value="1"/>
</dbReference>
<dbReference type="Gene3D" id="1.20.1530.20">
    <property type="match status" value="1"/>
</dbReference>
<keyword evidence="15" id="KW-1185">Reference proteome</keyword>
<evidence type="ECO:0000259" key="12">
    <source>
        <dbReference type="Pfam" id="PF23256"/>
    </source>
</evidence>
<dbReference type="PANTHER" id="PTHR32468">
    <property type="entry name" value="CATION/H + ANTIPORTER"/>
    <property type="match status" value="1"/>
</dbReference>
<evidence type="ECO:0000256" key="2">
    <source>
        <dbReference type="ARBA" id="ARBA00022448"/>
    </source>
</evidence>
<dbReference type="GO" id="GO:1902600">
    <property type="term" value="P:proton transmembrane transport"/>
    <property type="evidence" value="ECO:0007669"/>
    <property type="project" value="InterPro"/>
</dbReference>
<feature type="transmembrane region" description="Helical" evidence="10">
    <location>
        <begin position="422"/>
        <end position="444"/>
    </location>
</feature>
<feature type="domain" description="Cation/H(+) antiporter central" evidence="12">
    <location>
        <begin position="497"/>
        <end position="631"/>
    </location>
</feature>
<dbReference type="EMBL" id="CP144700">
    <property type="protein sequence ID" value="WVZ23636.1"/>
    <property type="molecule type" value="Genomic_DNA"/>
</dbReference>
<keyword evidence="3" id="KW-0633">Potassium transport</keyword>